<dbReference type="RefSeq" id="WP_307425324.1">
    <property type="nucleotide sequence ID" value="NZ_JAUSVK010000001.1"/>
</dbReference>
<organism evidence="9 10">
    <name type="scientific">Labrys monachus</name>
    <dbReference type="NCBI Taxonomy" id="217067"/>
    <lineage>
        <taxon>Bacteria</taxon>
        <taxon>Pseudomonadati</taxon>
        <taxon>Pseudomonadota</taxon>
        <taxon>Alphaproteobacteria</taxon>
        <taxon>Hyphomicrobiales</taxon>
        <taxon>Xanthobacteraceae</taxon>
        <taxon>Labrys</taxon>
    </lineage>
</organism>
<dbReference type="SUPFAM" id="SSF161098">
    <property type="entry name" value="MetI-like"/>
    <property type="match status" value="1"/>
</dbReference>
<comment type="subcellular location">
    <subcellularLocation>
        <location evidence="1 7">Cell membrane</location>
        <topology evidence="1 7">Multi-pass membrane protein</topology>
    </subcellularLocation>
</comment>
<comment type="caution">
    <text evidence="9">The sequence shown here is derived from an EMBL/GenBank/DDBJ whole genome shotgun (WGS) entry which is preliminary data.</text>
</comment>
<keyword evidence="6 7" id="KW-0472">Membrane</keyword>
<protein>
    <submittedName>
        <fullName evidence="9">Peptide/nickel transport system permease protein</fullName>
    </submittedName>
</protein>
<evidence type="ECO:0000256" key="3">
    <source>
        <dbReference type="ARBA" id="ARBA00022475"/>
    </source>
</evidence>
<sequence>MLNAGFVIRRLLQVIPTFIFILVVTFLIVRLLPGDPLSATAGDRVTDAQVAQSKAELGLDQPVLVQFVDFLRRVATGDLGRSYVVRIPVWSLIGQRLPPTLLLSAMATAMAILLAVPLAFVSALRRDRAADMVIRGAFQVGLSMPVFYIGLVLLTVFSAQLQWFPVGGYGDNWPDRIYHLLLPAFTLAVSLAAVLMRNLRSAIVDVLNAEYVDFARAKGLMPRVILGRHVLRNALISTVALLGPMVGTMLGGAVITESVFAIPGVGRLMIDSIYGRDYPVIQGLTMALAVVVSLIFLATDLLQAALDPRVAK</sequence>
<dbReference type="Pfam" id="PF00528">
    <property type="entry name" value="BPD_transp_1"/>
    <property type="match status" value="1"/>
</dbReference>
<keyword evidence="5 7" id="KW-1133">Transmembrane helix</keyword>
<feature type="transmembrane region" description="Helical" evidence="7">
    <location>
        <begin position="136"/>
        <end position="157"/>
    </location>
</feature>
<feature type="transmembrane region" description="Helical" evidence="7">
    <location>
        <begin position="177"/>
        <end position="196"/>
    </location>
</feature>
<evidence type="ECO:0000256" key="1">
    <source>
        <dbReference type="ARBA" id="ARBA00004651"/>
    </source>
</evidence>
<evidence type="ECO:0000256" key="2">
    <source>
        <dbReference type="ARBA" id="ARBA00022448"/>
    </source>
</evidence>
<proteinExistence type="inferred from homology"/>
<evidence type="ECO:0000259" key="8">
    <source>
        <dbReference type="PROSITE" id="PS50928"/>
    </source>
</evidence>
<evidence type="ECO:0000256" key="5">
    <source>
        <dbReference type="ARBA" id="ARBA00022989"/>
    </source>
</evidence>
<dbReference type="Proteomes" id="UP001237448">
    <property type="component" value="Unassembled WGS sequence"/>
</dbReference>
<dbReference type="PANTHER" id="PTHR43163:SF6">
    <property type="entry name" value="DIPEPTIDE TRANSPORT SYSTEM PERMEASE PROTEIN DPPB-RELATED"/>
    <property type="match status" value="1"/>
</dbReference>
<keyword evidence="4 7" id="KW-0812">Transmembrane</keyword>
<keyword evidence="2 7" id="KW-0813">Transport</keyword>
<feature type="transmembrane region" description="Helical" evidence="7">
    <location>
        <begin position="234"/>
        <end position="260"/>
    </location>
</feature>
<evidence type="ECO:0000313" key="10">
    <source>
        <dbReference type="Proteomes" id="UP001237448"/>
    </source>
</evidence>
<gene>
    <name evidence="9" type="ORF">J3R73_001841</name>
</gene>
<feature type="transmembrane region" description="Helical" evidence="7">
    <location>
        <begin position="12"/>
        <end position="32"/>
    </location>
</feature>
<evidence type="ECO:0000256" key="7">
    <source>
        <dbReference type="RuleBase" id="RU363032"/>
    </source>
</evidence>
<dbReference type="PANTHER" id="PTHR43163">
    <property type="entry name" value="DIPEPTIDE TRANSPORT SYSTEM PERMEASE PROTEIN DPPB-RELATED"/>
    <property type="match status" value="1"/>
</dbReference>
<feature type="transmembrane region" description="Helical" evidence="7">
    <location>
        <begin position="280"/>
        <end position="302"/>
    </location>
</feature>
<feature type="transmembrane region" description="Helical" evidence="7">
    <location>
        <begin position="101"/>
        <end position="124"/>
    </location>
</feature>
<dbReference type="PROSITE" id="PS50928">
    <property type="entry name" value="ABC_TM1"/>
    <property type="match status" value="1"/>
</dbReference>
<accession>A0ABU0FBQ8</accession>
<evidence type="ECO:0000256" key="4">
    <source>
        <dbReference type="ARBA" id="ARBA00022692"/>
    </source>
</evidence>
<dbReference type="InterPro" id="IPR000515">
    <property type="entry name" value="MetI-like"/>
</dbReference>
<dbReference type="InterPro" id="IPR045621">
    <property type="entry name" value="BPD_transp_1_N"/>
</dbReference>
<dbReference type="CDD" id="cd06261">
    <property type="entry name" value="TM_PBP2"/>
    <property type="match status" value="1"/>
</dbReference>
<keyword evidence="3" id="KW-1003">Cell membrane</keyword>
<name>A0ABU0FBQ8_9HYPH</name>
<comment type="similarity">
    <text evidence="7">Belongs to the binding-protein-dependent transport system permease family.</text>
</comment>
<dbReference type="EMBL" id="JAUSVK010000001">
    <property type="protein sequence ID" value="MDQ0392049.1"/>
    <property type="molecule type" value="Genomic_DNA"/>
</dbReference>
<reference evidence="9 10" key="1">
    <citation type="submission" date="2023-07" db="EMBL/GenBank/DDBJ databases">
        <title>Genomic Encyclopedia of Type Strains, Phase IV (KMG-IV): sequencing the most valuable type-strain genomes for metagenomic binning, comparative biology and taxonomic classification.</title>
        <authorList>
            <person name="Goeker M."/>
        </authorList>
    </citation>
    <scope>NUCLEOTIDE SEQUENCE [LARGE SCALE GENOMIC DNA]</scope>
    <source>
        <strain evidence="9 10">DSM 5896</strain>
    </source>
</reference>
<evidence type="ECO:0000256" key="6">
    <source>
        <dbReference type="ARBA" id="ARBA00023136"/>
    </source>
</evidence>
<dbReference type="Pfam" id="PF19300">
    <property type="entry name" value="BPD_transp_1_N"/>
    <property type="match status" value="1"/>
</dbReference>
<keyword evidence="10" id="KW-1185">Reference proteome</keyword>
<dbReference type="InterPro" id="IPR035906">
    <property type="entry name" value="MetI-like_sf"/>
</dbReference>
<feature type="domain" description="ABC transmembrane type-1" evidence="8">
    <location>
        <begin position="97"/>
        <end position="303"/>
    </location>
</feature>
<dbReference type="Gene3D" id="1.10.3720.10">
    <property type="entry name" value="MetI-like"/>
    <property type="match status" value="1"/>
</dbReference>
<evidence type="ECO:0000313" key="9">
    <source>
        <dbReference type="EMBL" id="MDQ0392049.1"/>
    </source>
</evidence>